<dbReference type="PANTHER" id="PTHR22950">
    <property type="entry name" value="AMINO ACID TRANSPORTER"/>
    <property type="match status" value="1"/>
</dbReference>
<proteinExistence type="predicted"/>
<evidence type="ECO:0000313" key="7">
    <source>
        <dbReference type="EMBL" id="MBY69718.1"/>
    </source>
</evidence>
<name>A0A2S2PVZ4_9HEMI</name>
<dbReference type="GO" id="GO:0015179">
    <property type="term" value="F:L-amino acid transmembrane transporter activity"/>
    <property type="evidence" value="ECO:0007669"/>
    <property type="project" value="TreeGrafter"/>
</dbReference>
<evidence type="ECO:0000256" key="2">
    <source>
        <dbReference type="ARBA" id="ARBA00022692"/>
    </source>
</evidence>
<feature type="transmembrane region" description="Helical" evidence="5">
    <location>
        <begin position="180"/>
        <end position="200"/>
    </location>
</feature>
<protein>
    <submittedName>
        <fullName evidence="7">Proton-coupled amino acid transporter 4</fullName>
    </submittedName>
    <submittedName>
        <fullName evidence="9">Proton-coupled amino acid transporter-like protein pathetic</fullName>
    </submittedName>
</protein>
<dbReference type="Proteomes" id="UP000694846">
    <property type="component" value="Unplaced"/>
</dbReference>
<gene>
    <name evidence="7" type="primary">slc36a4_3</name>
    <name evidence="9" type="synonym">LOC112688707</name>
    <name evidence="7" type="ORF">g.146565</name>
</gene>
<keyword evidence="3 5" id="KW-1133">Transmembrane helix</keyword>
<feature type="transmembrane region" description="Helical" evidence="5">
    <location>
        <begin position="207"/>
        <end position="230"/>
    </location>
</feature>
<evidence type="ECO:0000256" key="1">
    <source>
        <dbReference type="ARBA" id="ARBA00004141"/>
    </source>
</evidence>
<feature type="transmembrane region" description="Helical" evidence="5">
    <location>
        <begin position="441"/>
        <end position="461"/>
    </location>
</feature>
<dbReference type="PANTHER" id="PTHR22950:SF494">
    <property type="entry name" value="GH04538P"/>
    <property type="match status" value="1"/>
</dbReference>
<feature type="transmembrane region" description="Helical" evidence="5">
    <location>
        <begin position="304"/>
        <end position="324"/>
    </location>
</feature>
<dbReference type="RefSeq" id="XP_025417823.1">
    <property type="nucleotide sequence ID" value="XM_025562038.1"/>
</dbReference>
<keyword evidence="2 5" id="KW-0812">Transmembrane</keyword>
<keyword evidence="8" id="KW-1185">Reference proteome</keyword>
<dbReference type="AlphaFoldDB" id="A0A2S2PVZ4"/>
<comment type="subcellular location">
    <subcellularLocation>
        <location evidence="1">Membrane</location>
        <topology evidence="1">Multi-pass membrane protein</topology>
    </subcellularLocation>
</comment>
<evidence type="ECO:0000256" key="5">
    <source>
        <dbReference type="SAM" id="Phobius"/>
    </source>
</evidence>
<feature type="transmembrane region" description="Helical" evidence="5">
    <location>
        <begin position="562"/>
        <end position="587"/>
    </location>
</feature>
<evidence type="ECO:0000256" key="3">
    <source>
        <dbReference type="ARBA" id="ARBA00022989"/>
    </source>
</evidence>
<dbReference type="EMBL" id="GGMS01000515">
    <property type="protein sequence ID" value="MBY69718.1"/>
    <property type="molecule type" value="Transcribed_RNA"/>
</dbReference>
<evidence type="ECO:0000256" key="4">
    <source>
        <dbReference type="ARBA" id="ARBA00023136"/>
    </source>
</evidence>
<evidence type="ECO:0000313" key="8">
    <source>
        <dbReference type="Proteomes" id="UP000694846"/>
    </source>
</evidence>
<feature type="transmembrane region" description="Helical" evidence="5">
    <location>
        <begin position="143"/>
        <end position="168"/>
    </location>
</feature>
<keyword evidence="4 5" id="KW-0472">Membrane</keyword>
<dbReference type="GO" id="GO:0005774">
    <property type="term" value="C:vacuolar membrane"/>
    <property type="evidence" value="ECO:0007669"/>
    <property type="project" value="TreeGrafter"/>
</dbReference>
<dbReference type="Pfam" id="PF01490">
    <property type="entry name" value="Aa_trans"/>
    <property type="match status" value="1"/>
</dbReference>
<feature type="transmembrane region" description="Helical" evidence="5">
    <location>
        <begin position="80"/>
        <end position="104"/>
    </location>
</feature>
<dbReference type="InterPro" id="IPR013057">
    <property type="entry name" value="AA_transpt_TM"/>
</dbReference>
<dbReference type="OrthoDB" id="1684102at2759"/>
<accession>A0A2S2PVZ4</accession>
<feature type="transmembrane region" description="Helical" evidence="5">
    <location>
        <begin position="467"/>
        <end position="493"/>
    </location>
</feature>
<evidence type="ECO:0000313" key="9">
    <source>
        <dbReference type="RefSeq" id="XP_025417823.1"/>
    </source>
</evidence>
<reference evidence="9" key="2">
    <citation type="submission" date="2025-04" db="UniProtKB">
        <authorList>
            <consortium name="RefSeq"/>
        </authorList>
    </citation>
    <scope>IDENTIFICATION</scope>
    <source>
        <tissue evidence="9">Whole body</tissue>
    </source>
</reference>
<feature type="transmembrane region" description="Helical" evidence="5">
    <location>
        <begin position="263"/>
        <end position="283"/>
    </location>
</feature>
<organism evidence="7">
    <name type="scientific">Sipha flava</name>
    <name type="common">yellow sugarcane aphid</name>
    <dbReference type="NCBI Taxonomy" id="143950"/>
    <lineage>
        <taxon>Eukaryota</taxon>
        <taxon>Metazoa</taxon>
        <taxon>Ecdysozoa</taxon>
        <taxon>Arthropoda</taxon>
        <taxon>Hexapoda</taxon>
        <taxon>Insecta</taxon>
        <taxon>Pterygota</taxon>
        <taxon>Neoptera</taxon>
        <taxon>Paraneoptera</taxon>
        <taxon>Hemiptera</taxon>
        <taxon>Sternorrhyncha</taxon>
        <taxon>Aphidomorpha</taxon>
        <taxon>Aphidoidea</taxon>
        <taxon>Aphididae</taxon>
        <taxon>Sipha</taxon>
    </lineage>
</organism>
<feature type="domain" description="Amino acid transporter transmembrane" evidence="6">
    <location>
        <begin position="49"/>
        <end position="495"/>
    </location>
</feature>
<sequence>MANSMKSGGGSNNGSVYNGSVGGIRGHCGRVDEKHQRYNPFKMRDKSNTTTATGALVHLIKSSLGSGILAMPNAFKNGGLIFGLVGTAAIGVLCSHCIYLLVLCSQTLCRRTRRPALGFADTAAVAFNTGPHRLRAWAPFARGFVNVALFCTYYFGNCVYVILIAASFKQVAENHTPPEWHFSIRVWILSLAIPLIPLGIIRTLKVLVPLSALGTTFILVGLGCTMTWVVTGVSPFADKATIAASVPLPDIGSRPWIAPVARMPLFFATVVFAMEGIGTVLPIENSMRHPEYFLRARPCGVLNGAMTLVVSLYSIAGFIGYLRFGDTTEGSITLNLPNDLLCEIIKMMVTLSIVFSYGLQFCVPSEIVWSHLEPWLHKRRLNSKYSTSKNDIKGIPTISKSCITDSIVTMNTAISTKSIVTIDENKLPEEKMELLEEPVDGMYYIMRAIMIVGTLLISAAVPNLSPVIALFGAVLFSTLGLFCPAVIHLVAFWEHNDEEEEDFKEPDFDDDLEYEVDNYAVYDAADLEYGNKVRWKQQEKKNCDLSVSRTKGMSKWIIIKDISIVIIAAMALVFGTYASLIDIFAFYGSDIIVNEK</sequence>
<reference evidence="7" key="1">
    <citation type="submission" date="2018-04" db="EMBL/GenBank/DDBJ databases">
        <title>Transcriptome assembly of Sipha flava.</title>
        <authorList>
            <person name="Scully E.D."/>
            <person name="Geib S.M."/>
            <person name="Palmer N.A."/>
            <person name="Koch K."/>
            <person name="Bradshaw J."/>
            <person name="Heng-Moss T."/>
            <person name="Sarath G."/>
        </authorList>
    </citation>
    <scope>NUCLEOTIDE SEQUENCE</scope>
</reference>
<evidence type="ECO:0000259" key="6">
    <source>
        <dbReference type="Pfam" id="PF01490"/>
    </source>
</evidence>